<feature type="region of interest" description="Disordered" evidence="1">
    <location>
        <begin position="1"/>
        <end position="33"/>
    </location>
</feature>
<evidence type="ECO:0000313" key="3">
    <source>
        <dbReference type="Proteomes" id="UP000823775"/>
    </source>
</evidence>
<gene>
    <name evidence="2" type="ORF">HAX54_004327</name>
</gene>
<comment type="caution">
    <text evidence="2">The sequence shown here is derived from an EMBL/GenBank/DDBJ whole genome shotgun (WGS) entry which is preliminary data.</text>
</comment>
<evidence type="ECO:0000256" key="1">
    <source>
        <dbReference type="SAM" id="MobiDB-lite"/>
    </source>
</evidence>
<keyword evidence="3" id="KW-1185">Reference proteome</keyword>
<proteinExistence type="predicted"/>
<protein>
    <submittedName>
        <fullName evidence="2">Uncharacterized protein</fullName>
    </submittedName>
</protein>
<name>A0ABS8RI80_DATST</name>
<dbReference type="Proteomes" id="UP000823775">
    <property type="component" value="Unassembled WGS sequence"/>
</dbReference>
<sequence>MDERREEAVGSPAKCRRYSTGRQSSAGPVKSQLKHKSGCMTSDAIQICISPALRGSRPAKCQCGTG</sequence>
<organism evidence="2 3">
    <name type="scientific">Datura stramonium</name>
    <name type="common">Jimsonweed</name>
    <name type="synonym">Common thornapple</name>
    <dbReference type="NCBI Taxonomy" id="4076"/>
    <lineage>
        <taxon>Eukaryota</taxon>
        <taxon>Viridiplantae</taxon>
        <taxon>Streptophyta</taxon>
        <taxon>Embryophyta</taxon>
        <taxon>Tracheophyta</taxon>
        <taxon>Spermatophyta</taxon>
        <taxon>Magnoliopsida</taxon>
        <taxon>eudicotyledons</taxon>
        <taxon>Gunneridae</taxon>
        <taxon>Pentapetalae</taxon>
        <taxon>asterids</taxon>
        <taxon>lamiids</taxon>
        <taxon>Solanales</taxon>
        <taxon>Solanaceae</taxon>
        <taxon>Solanoideae</taxon>
        <taxon>Datureae</taxon>
        <taxon>Datura</taxon>
    </lineage>
</organism>
<accession>A0ABS8RI80</accession>
<evidence type="ECO:0000313" key="2">
    <source>
        <dbReference type="EMBL" id="MCD7446339.1"/>
    </source>
</evidence>
<dbReference type="EMBL" id="JACEIK010000012">
    <property type="protein sequence ID" value="MCD7446339.1"/>
    <property type="molecule type" value="Genomic_DNA"/>
</dbReference>
<reference evidence="2 3" key="1">
    <citation type="journal article" date="2021" name="BMC Genomics">
        <title>Datura genome reveals duplications of psychoactive alkaloid biosynthetic genes and high mutation rate following tissue culture.</title>
        <authorList>
            <person name="Rajewski A."/>
            <person name="Carter-House D."/>
            <person name="Stajich J."/>
            <person name="Litt A."/>
        </authorList>
    </citation>
    <scope>NUCLEOTIDE SEQUENCE [LARGE SCALE GENOMIC DNA]</scope>
    <source>
        <strain evidence="2">AR-01</strain>
    </source>
</reference>